<dbReference type="PANTHER" id="PTHR42885">
    <property type="entry name" value="HISTIDINOL-PHOSPHATE AMINOTRANSFERASE-RELATED"/>
    <property type="match status" value="1"/>
</dbReference>
<evidence type="ECO:0000256" key="3">
    <source>
        <dbReference type="ARBA" id="ARBA00004953"/>
    </source>
</evidence>
<protein>
    <recommendedName>
        <fullName evidence="4">threonine-phosphate decarboxylase</fullName>
        <ecNumber evidence="4">4.1.1.81</ecNumber>
    </recommendedName>
    <alternativeName>
        <fullName evidence="8">L-threonine-O-3-phosphate decarboxylase</fullName>
    </alternativeName>
</protein>
<keyword evidence="5" id="KW-0169">Cobalamin biosynthesis</keyword>
<evidence type="ECO:0000256" key="1">
    <source>
        <dbReference type="ARBA" id="ARBA00001933"/>
    </source>
</evidence>
<proteinExistence type="predicted"/>
<dbReference type="InterPro" id="IPR004839">
    <property type="entry name" value="Aminotransferase_I/II_large"/>
</dbReference>
<dbReference type="NCBIfam" id="TIGR01140">
    <property type="entry name" value="L_thr_O3P_dcar"/>
    <property type="match status" value="1"/>
</dbReference>
<comment type="pathway">
    <text evidence="3">Cofactor biosynthesis; adenosylcobalamin biosynthesis.</text>
</comment>
<dbReference type="GO" id="GO:0048472">
    <property type="term" value="F:threonine-phosphate decarboxylase activity"/>
    <property type="evidence" value="ECO:0007669"/>
    <property type="project" value="UniProtKB-EC"/>
</dbReference>
<dbReference type="GO" id="GO:0009236">
    <property type="term" value="P:cobalamin biosynthetic process"/>
    <property type="evidence" value="ECO:0007669"/>
    <property type="project" value="UniProtKB-UniPathway"/>
</dbReference>
<dbReference type="InterPro" id="IPR005860">
    <property type="entry name" value="CobD"/>
</dbReference>
<evidence type="ECO:0000259" key="10">
    <source>
        <dbReference type="Pfam" id="PF00155"/>
    </source>
</evidence>
<feature type="domain" description="Aminotransferase class I/classII large" evidence="10">
    <location>
        <begin position="13"/>
        <end position="339"/>
    </location>
</feature>
<organism evidence="11 12">
    <name type="scientific">Eubacterium oxidoreducens</name>
    <dbReference type="NCBI Taxonomy" id="1732"/>
    <lineage>
        <taxon>Bacteria</taxon>
        <taxon>Bacillati</taxon>
        <taxon>Bacillota</taxon>
        <taxon>Clostridia</taxon>
        <taxon>Eubacteriales</taxon>
        <taxon>Eubacteriaceae</taxon>
        <taxon>Eubacterium</taxon>
    </lineage>
</organism>
<sequence length="344" mass="40033">MYIHGGDIYTNENMLDFSANINPCGMPDSIRQAAIKGVWKSENYPQPQARRLCELIGEYYRLRKECIVCGNGAAELLFAMAHAIKPKKALIYEPSFFEYEQSLCSCGCEILFYNLQQACDFGLGQDYLQMITSKIDMIYLCNPNNPTGALIPKDFLNKILRKCKEHDVWMIVDECFLDFVEEQEKYSLIEETRQHEKLVILKAFTKIFAMPGLRLGYLLSGSEELADRIRAQLQPWNISLPAMYAAETAMKEMEYVAHCAKIIAQQRNYLWEELEKLDFRVYKPSANYIFFKGPKNLADDLKKHHILIRDCSNYRNLTDGYYRIAVRTKDENQRLLETIKKIRT</sequence>
<dbReference type="Pfam" id="PF00155">
    <property type="entry name" value="Aminotran_1_2"/>
    <property type="match status" value="1"/>
</dbReference>
<name>A0A1G6BI84_EUBOX</name>
<dbReference type="CDD" id="cd00609">
    <property type="entry name" value="AAT_like"/>
    <property type="match status" value="1"/>
</dbReference>
<reference evidence="11 12" key="1">
    <citation type="submission" date="2016-10" db="EMBL/GenBank/DDBJ databases">
        <authorList>
            <person name="de Groot N.N."/>
        </authorList>
    </citation>
    <scope>NUCLEOTIDE SEQUENCE [LARGE SCALE GENOMIC DNA]</scope>
    <source>
        <strain evidence="11 12">DSM 3217</strain>
    </source>
</reference>
<comment type="cofactor">
    <cofactor evidence="1">
        <name>pyridoxal 5'-phosphate</name>
        <dbReference type="ChEBI" id="CHEBI:597326"/>
    </cofactor>
</comment>
<dbReference type="OrthoDB" id="9813612at2"/>
<evidence type="ECO:0000256" key="7">
    <source>
        <dbReference type="ARBA" id="ARBA00023239"/>
    </source>
</evidence>
<evidence type="ECO:0000256" key="4">
    <source>
        <dbReference type="ARBA" id="ARBA00012285"/>
    </source>
</evidence>
<evidence type="ECO:0000256" key="8">
    <source>
        <dbReference type="ARBA" id="ARBA00029996"/>
    </source>
</evidence>
<comment type="function">
    <text evidence="2">Decarboxylates L-threonine-O-3-phosphate to yield (R)-1-amino-2-propanol O-2-phosphate, the precursor for the linkage between the nucleotide loop and the corrin ring in cobalamin.</text>
</comment>
<dbReference type="STRING" id="1732.SAMN02910417_01545"/>
<accession>A0A1G6BI84</accession>
<dbReference type="InterPro" id="IPR015421">
    <property type="entry name" value="PyrdxlP-dep_Trfase_major"/>
</dbReference>
<evidence type="ECO:0000256" key="2">
    <source>
        <dbReference type="ARBA" id="ARBA00003444"/>
    </source>
</evidence>
<dbReference type="UniPathway" id="UPA00148"/>
<dbReference type="EMBL" id="FMXR01000010">
    <property type="protein sequence ID" value="SDB20288.1"/>
    <property type="molecule type" value="Genomic_DNA"/>
</dbReference>
<dbReference type="Gene3D" id="3.40.640.10">
    <property type="entry name" value="Type I PLP-dependent aspartate aminotransferase-like (Major domain)"/>
    <property type="match status" value="1"/>
</dbReference>
<dbReference type="EC" id="4.1.1.81" evidence="4"/>
<evidence type="ECO:0000256" key="9">
    <source>
        <dbReference type="ARBA" id="ARBA00048531"/>
    </source>
</evidence>
<comment type="catalytic activity">
    <reaction evidence="9">
        <text>O-phospho-L-threonine + H(+) = (R)-1-aminopropan-2-yl phosphate + CO2</text>
        <dbReference type="Rhea" id="RHEA:11492"/>
        <dbReference type="ChEBI" id="CHEBI:15378"/>
        <dbReference type="ChEBI" id="CHEBI:16526"/>
        <dbReference type="ChEBI" id="CHEBI:58563"/>
        <dbReference type="ChEBI" id="CHEBI:58675"/>
        <dbReference type="EC" id="4.1.1.81"/>
    </reaction>
</comment>
<keyword evidence="12" id="KW-1185">Reference proteome</keyword>
<dbReference type="SUPFAM" id="SSF53383">
    <property type="entry name" value="PLP-dependent transferases"/>
    <property type="match status" value="1"/>
</dbReference>
<dbReference type="InterPro" id="IPR015422">
    <property type="entry name" value="PyrdxlP-dep_Trfase_small"/>
</dbReference>
<keyword evidence="6" id="KW-0663">Pyridoxal phosphate</keyword>
<dbReference type="InterPro" id="IPR015424">
    <property type="entry name" value="PyrdxlP-dep_Trfase"/>
</dbReference>
<dbReference type="Proteomes" id="UP000199228">
    <property type="component" value="Unassembled WGS sequence"/>
</dbReference>
<gene>
    <name evidence="11" type="ORF">SAMN02910417_01545</name>
</gene>
<keyword evidence="7" id="KW-0456">Lyase</keyword>
<evidence type="ECO:0000256" key="5">
    <source>
        <dbReference type="ARBA" id="ARBA00022573"/>
    </source>
</evidence>
<evidence type="ECO:0000313" key="12">
    <source>
        <dbReference type="Proteomes" id="UP000199228"/>
    </source>
</evidence>
<dbReference type="GO" id="GO:0030170">
    <property type="term" value="F:pyridoxal phosphate binding"/>
    <property type="evidence" value="ECO:0007669"/>
    <property type="project" value="InterPro"/>
</dbReference>
<evidence type="ECO:0000256" key="6">
    <source>
        <dbReference type="ARBA" id="ARBA00022898"/>
    </source>
</evidence>
<dbReference type="Gene3D" id="3.90.1150.10">
    <property type="entry name" value="Aspartate Aminotransferase, domain 1"/>
    <property type="match status" value="1"/>
</dbReference>
<dbReference type="AlphaFoldDB" id="A0A1G6BI84"/>
<evidence type="ECO:0000313" key="11">
    <source>
        <dbReference type="EMBL" id="SDB20288.1"/>
    </source>
</evidence>
<dbReference type="PANTHER" id="PTHR42885:SF1">
    <property type="entry name" value="THREONINE-PHOSPHATE DECARBOXYLASE"/>
    <property type="match status" value="1"/>
</dbReference>
<dbReference type="RefSeq" id="WP_090173785.1">
    <property type="nucleotide sequence ID" value="NZ_FMXR01000010.1"/>
</dbReference>